<proteinExistence type="predicted"/>
<reference evidence="1 2" key="1">
    <citation type="submission" date="2018-06" db="EMBL/GenBank/DDBJ databases">
        <authorList>
            <consortium name="Pathogen Informatics"/>
            <person name="Doyle S."/>
        </authorList>
    </citation>
    <scope>NUCLEOTIDE SEQUENCE [LARGE SCALE GENOMIC DNA]</scope>
    <source>
        <strain evidence="1 2">NCTC7928</strain>
    </source>
</reference>
<gene>
    <name evidence="1" type="ORF">NCTC7928_05056</name>
</gene>
<name>A0A376LJA8_ECOLX</name>
<evidence type="ECO:0000313" key="1">
    <source>
        <dbReference type="EMBL" id="STF44329.1"/>
    </source>
</evidence>
<protein>
    <submittedName>
        <fullName evidence="1">Uncharacterized protein</fullName>
    </submittedName>
</protein>
<sequence length="115" mass="13152">MFAGVWYVATVVAVGGNVMQQRCQCAIPCSISVHDFFRPAHVRRNVRIDTQRILAILVAHGAAKLILVKFRYSTRQQRMLGFTFRFVFGKARHIQADWPCGAQHQINPVQRLVRC</sequence>
<dbReference type="AlphaFoldDB" id="A0A376LJA8"/>
<evidence type="ECO:0000313" key="2">
    <source>
        <dbReference type="Proteomes" id="UP000254877"/>
    </source>
</evidence>
<dbReference type="EMBL" id="UGAB01000002">
    <property type="protein sequence ID" value="STF44329.1"/>
    <property type="molecule type" value="Genomic_DNA"/>
</dbReference>
<organism evidence="1 2">
    <name type="scientific">Escherichia coli</name>
    <dbReference type="NCBI Taxonomy" id="562"/>
    <lineage>
        <taxon>Bacteria</taxon>
        <taxon>Pseudomonadati</taxon>
        <taxon>Pseudomonadota</taxon>
        <taxon>Gammaproteobacteria</taxon>
        <taxon>Enterobacterales</taxon>
        <taxon>Enterobacteriaceae</taxon>
        <taxon>Escherichia</taxon>
    </lineage>
</organism>
<accession>A0A376LJA8</accession>
<dbReference type="Proteomes" id="UP000254877">
    <property type="component" value="Unassembled WGS sequence"/>
</dbReference>